<evidence type="ECO:0000256" key="1">
    <source>
        <dbReference type="SAM" id="MobiDB-lite"/>
    </source>
</evidence>
<dbReference type="InterPro" id="IPR006460">
    <property type="entry name" value="MIZ1-like_pln"/>
</dbReference>
<evidence type="ECO:0000313" key="2">
    <source>
        <dbReference type="EMBL" id="KAK6943026.1"/>
    </source>
</evidence>
<gene>
    <name evidence="2" type="ORF">RJ641_028403</name>
</gene>
<proteinExistence type="predicted"/>
<dbReference type="EMBL" id="JBAMMX010000004">
    <property type="protein sequence ID" value="KAK6943026.1"/>
    <property type="molecule type" value="Genomic_DNA"/>
</dbReference>
<evidence type="ECO:0000313" key="3">
    <source>
        <dbReference type="Proteomes" id="UP001370490"/>
    </source>
</evidence>
<comment type="caution">
    <text evidence="2">The sequence shown here is derived from an EMBL/GenBank/DDBJ whole genome shotgun (WGS) entry which is preliminary data.</text>
</comment>
<dbReference type="GO" id="GO:0010274">
    <property type="term" value="P:hydrotropism"/>
    <property type="evidence" value="ECO:0007669"/>
    <property type="project" value="InterPro"/>
</dbReference>
<dbReference type="PANTHER" id="PTHR31276">
    <property type="match status" value="1"/>
</dbReference>
<feature type="compositionally biased region" description="Polar residues" evidence="1">
    <location>
        <begin position="71"/>
        <end position="80"/>
    </location>
</feature>
<dbReference type="Pfam" id="PF04759">
    <property type="entry name" value="DUF617"/>
    <property type="match status" value="1"/>
</dbReference>
<keyword evidence="3" id="KW-1185">Reference proteome</keyword>
<feature type="region of interest" description="Disordered" evidence="1">
    <location>
        <begin position="52"/>
        <end position="95"/>
    </location>
</feature>
<dbReference type="NCBIfam" id="TIGR01570">
    <property type="entry name" value="A_thal_3588"/>
    <property type="match status" value="1"/>
</dbReference>
<dbReference type="AlphaFoldDB" id="A0AAN8W744"/>
<accession>A0AAN8W744</accession>
<name>A0AAN8W744_9MAGN</name>
<dbReference type="PANTHER" id="PTHR31276:SF6">
    <property type="entry name" value="PROTEIN MIZU-KUSSEI 1"/>
    <property type="match status" value="1"/>
</dbReference>
<protein>
    <submittedName>
        <fullName evidence="2">Protein MIZU-KUSSEI 1-like, plant</fullName>
    </submittedName>
</protein>
<sequence>MVTVDAFRRFLLPCFFPTTAGTRPSLVSQPQPIKKRLSTSLRNVINKQENDVVQDPDDDSFYESEKERRLSTSSTPSVTAKTEEAARKSTQSIIGPRASKSMAVGTIFGHRRGHTWLCFQHHRLDPKPTLLLQLSLPTQQLVKEMRFGLVRLSLESDPSPCPLHSVPIWTLFCNGRKVGFARKRKATRENRLMLKTMQSMTFGVGVLPAGSGFGFGADDEEIMYMRANYERVVGSADSESFHLINPEDNPGQELSIFLLRSR</sequence>
<dbReference type="Proteomes" id="UP001370490">
    <property type="component" value="Unassembled WGS sequence"/>
</dbReference>
<feature type="compositionally biased region" description="Acidic residues" evidence="1">
    <location>
        <begin position="52"/>
        <end position="62"/>
    </location>
</feature>
<organism evidence="2 3">
    <name type="scientific">Dillenia turbinata</name>
    <dbReference type="NCBI Taxonomy" id="194707"/>
    <lineage>
        <taxon>Eukaryota</taxon>
        <taxon>Viridiplantae</taxon>
        <taxon>Streptophyta</taxon>
        <taxon>Embryophyta</taxon>
        <taxon>Tracheophyta</taxon>
        <taxon>Spermatophyta</taxon>
        <taxon>Magnoliopsida</taxon>
        <taxon>eudicotyledons</taxon>
        <taxon>Gunneridae</taxon>
        <taxon>Pentapetalae</taxon>
        <taxon>Dilleniales</taxon>
        <taxon>Dilleniaceae</taxon>
        <taxon>Dillenia</taxon>
    </lineage>
</organism>
<reference evidence="2 3" key="1">
    <citation type="submission" date="2023-12" db="EMBL/GenBank/DDBJ databases">
        <title>A high-quality genome assembly for Dillenia turbinata (Dilleniales).</title>
        <authorList>
            <person name="Chanderbali A."/>
        </authorList>
    </citation>
    <scope>NUCLEOTIDE SEQUENCE [LARGE SCALE GENOMIC DNA]</scope>
    <source>
        <strain evidence="2">LSX21</strain>
        <tissue evidence="2">Leaf</tissue>
    </source>
</reference>